<comment type="similarity">
    <text evidence="11">Belongs to the glycosyltransferase 51 family.</text>
</comment>
<organism evidence="13 15">
    <name type="scientific">Serratia liquefaciens</name>
    <dbReference type="NCBI Taxonomy" id="614"/>
    <lineage>
        <taxon>Bacteria</taxon>
        <taxon>Pseudomonadati</taxon>
        <taxon>Pseudomonadota</taxon>
        <taxon>Gammaproteobacteria</taxon>
        <taxon>Enterobacterales</taxon>
        <taxon>Yersiniaceae</taxon>
        <taxon>Serratia</taxon>
    </lineage>
</organism>
<evidence type="ECO:0000256" key="5">
    <source>
        <dbReference type="ARBA" id="ARBA00022692"/>
    </source>
</evidence>
<evidence type="ECO:0000256" key="7">
    <source>
        <dbReference type="ARBA" id="ARBA00022984"/>
    </source>
</evidence>
<dbReference type="EMBL" id="CP068148">
    <property type="protein sequence ID" value="QQU55831.1"/>
    <property type="molecule type" value="Genomic_DNA"/>
</dbReference>
<dbReference type="GO" id="GO:0009252">
    <property type="term" value="P:peptidoglycan biosynthetic process"/>
    <property type="evidence" value="ECO:0007669"/>
    <property type="project" value="UniProtKB-UniRule"/>
</dbReference>
<keyword evidence="10 11" id="KW-0961">Cell wall biogenesis/degradation</keyword>
<evidence type="ECO:0000256" key="10">
    <source>
        <dbReference type="ARBA" id="ARBA00023316"/>
    </source>
</evidence>
<keyword evidence="3 11" id="KW-0328">Glycosyltransferase</keyword>
<dbReference type="InterPro" id="IPR023346">
    <property type="entry name" value="Lysozyme-like_dom_sf"/>
</dbReference>
<evidence type="ECO:0000256" key="8">
    <source>
        <dbReference type="ARBA" id="ARBA00022989"/>
    </source>
</evidence>
<dbReference type="Pfam" id="PF00912">
    <property type="entry name" value="Transgly"/>
    <property type="match status" value="1"/>
</dbReference>
<dbReference type="InterPro" id="IPR036950">
    <property type="entry name" value="PBP_transglycosylase"/>
</dbReference>
<evidence type="ECO:0000256" key="11">
    <source>
        <dbReference type="HAMAP-Rule" id="MF_00766"/>
    </source>
</evidence>
<dbReference type="EC" id="2.4.99.28" evidence="11"/>
<evidence type="ECO:0000256" key="1">
    <source>
        <dbReference type="ARBA" id="ARBA00022475"/>
    </source>
</evidence>
<evidence type="ECO:0000313" key="14">
    <source>
        <dbReference type="EMBL" id="QQU55831.1"/>
    </source>
</evidence>
<dbReference type="PANTHER" id="PTHR30400:SF0">
    <property type="entry name" value="BIOSYNTHETIC PEPTIDOGLYCAN TRANSGLYCOSYLASE"/>
    <property type="match status" value="1"/>
</dbReference>
<dbReference type="InterPro" id="IPR001264">
    <property type="entry name" value="Glyco_trans_51"/>
</dbReference>
<keyword evidence="4 11" id="KW-0808">Transferase</keyword>
<dbReference type="HAMAP" id="MF_00766">
    <property type="entry name" value="PGT_MtgA"/>
    <property type="match status" value="1"/>
</dbReference>
<sequence length="243" mass="27537">MRKSVGKSMLSRPWFWLKRGLIAVVGAWLLGILVFAFLPVPFSAVMVERQIGAWLRGDFGYVAHSDWVSMDEISPQMALAVMAAEDQKFPDHWGFDVAAIEKAFSHNERRPTRIRGASTLSQQTAKNLFLWDGRSWLRKGLEAGLTSGIELVWTKRRILTVYLNIVEFGDGVFGVEEASRRYFNKPAKRLTASEAALLAAVLPNPHRFKANAPSGYVIQRQQWIMRQMRQLGGEGFLKENKLD</sequence>
<keyword evidence="7 11" id="KW-0573">Peptidoglycan synthesis</keyword>
<name>A0A515D3X7_SERLI</name>
<protein>
    <recommendedName>
        <fullName evidence="11">Biosynthetic peptidoglycan transglycosylase</fullName>
        <ecNumber evidence="11">2.4.99.28</ecNumber>
    </recommendedName>
    <alternativeName>
        <fullName evidence="11">Glycan polymerase</fullName>
    </alternativeName>
    <alternativeName>
        <fullName evidence="11">Peptidoglycan glycosyltransferase MtgA</fullName>
        <shortName evidence="11">PGT</shortName>
    </alternativeName>
</protein>
<feature type="transmembrane region" description="Helical" evidence="11">
    <location>
        <begin position="21"/>
        <end position="42"/>
    </location>
</feature>
<dbReference type="EMBL" id="CP033893">
    <property type="protein sequence ID" value="QDL35123.1"/>
    <property type="molecule type" value="Genomic_DNA"/>
</dbReference>
<dbReference type="GO" id="GO:0008360">
    <property type="term" value="P:regulation of cell shape"/>
    <property type="evidence" value="ECO:0007669"/>
    <property type="project" value="UniProtKB-KW"/>
</dbReference>
<evidence type="ECO:0000256" key="3">
    <source>
        <dbReference type="ARBA" id="ARBA00022676"/>
    </source>
</evidence>
<dbReference type="PANTHER" id="PTHR30400">
    <property type="entry name" value="MONOFUNCTIONAL BIOSYNTHETIC PEPTIDOGLYCAN TRANSGLYCOSYLASE"/>
    <property type="match status" value="1"/>
</dbReference>
<dbReference type="NCBIfam" id="TIGR02070">
    <property type="entry name" value="mono_pep_trsgly"/>
    <property type="match status" value="1"/>
</dbReference>
<dbReference type="Proteomes" id="UP000595237">
    <property type="component" value="Chromosome"/>
</dbReference>
<evidence type="ECO:0000256" key="9">
    <source>
        <dbReference type="ARBA" id="ARBA00023136"/>
    </source>
</evidence>
<dbReference type="InterPro" id="IPR011812">
    <property type="entry name" value="Pep_trsgly"/>
</dbReference>
<feature type="domain" description="Glycosyl transferase family 51" evidence="12">
    <location>
        <begin position="62"/>
        <end position="228"/>
    </location>
</feature>
<dbReference type="UniPathway" id="UPA00219"/>
<dbReference type="Gene3D" id="1.10.3810.10">
    <property type="entry name" value="Biosynthetic peptidoglycan transglycosylase-like"/>
    <property type="match status" value="1"/>
</dbReference>
<dbReference type="RefSeq" id="WP_020831828.1">
    <property type="nucleotide sequence ID" value="NZ_CADDTP010000013.1"/>
</dbReference>
<keyword evidence="1 11" id="KW-1003">Cell membrane</keyword>
<dbReference type="Proteomes" id="UP000317572">
    <property type="component" value="Chromosome"/>
</dbReference>
<gene>
    <name evidence="11 14" type="primary">mtgA</name>
    <name evidence="13" type="ORF">EGO53_26600</name>
    <name evidence="14" type="ORF">I6I38_02090</name>
</gene>
<evidence type="ECO:0000256" key="4">
    <source>
        <dbReference type="ARBA" id="ARBA00022679"/>
    </source>
</evidence>
<dbReference type="GO" id="GO:0071555">
    <property type="term" value="P:cell wall organization"/>
    <property type="evidence" value="ECO:0007669"/>
    <property type="project" value="UniProtKB-KW"/>
</dbReference>
<dbReference type="GO" id="GO:0016763">
    <property type="term" value="F:pentosyltransferase activity"/>
    <property type="evidence" value="ECO:0007669"/>
    <property type="project" value="InterPro"/>
</dbReference>
<dbReference type="STRING" id="614.XJ20_01690"/>
<evidence type="ECO:0000259" key="12">
    <source>
        <dbReference type="Pfam" id="PF00912"/>
    </source>
</evidence>
<keyword evidence="2 11" id="KW-0997">Cell inner membrane</keyword>
<reference evidence="13 15" key="1">
    <citation type="submission" date="2018-11" db="EMBL/GenBank/DDBJ databases">
        <title>The first complete genome of Serratia liquefaciens isolated from metalophyte plant revel distinctness adaptive mechanisms in an extreme habitat.</title>
        <authorList>
            <person name="Caneschi W.L."/>
            <person name="Sanchez A.B."/>
            <person name="Felestrino E.B."/>
            <person name="Assis R.A.B."/>
            <person name="Lemes C.G.C."/>
            <person name="Cordeiro I.F."/>
            <person name="Fonseca N.P."/>
            <person name="Villa M."/>
            <person name="Vieira I.T."/>
            <person name="Moraes L.A."/>
            <person name="Kamino L.H.Y."/>
            <person name="do Carmo F."/>
            <person name="Garcia C.M."/>
            <person name="Almeida N.F."/>
            <person name="Silva R.S."/>
            <person name="Ferro J.A."/>
            <person name="Ferro M.I.T."/>
            <person name="Varani A.M."/>
            <person name="Ferreira R.M."/>
            <person name="dos Santos V.L."/>
            <person name="Silva U.C."/>
            <person name="Setubal J.C."/>
            <person name="Moreira L.M."/>
        </authorList>
    </citation>
    <scope>NUCLEOTIDE SEQUENCE [LARGE SCALE GENOMIC DNA]</scope>
    <source>
        <strain evidence="13 15">FG3</strain>
    </source>
</reference>
<dbReference type="GO" id="GO:0005886">
    <property type="term" value="C:plasma membrane"/>
    <property type="evidence" value="ECO:0007669"/>
    <property type="project" value="UniProtKB-SubCell"/>
</dbReference>
<evidence type="ECO:0000313" key="13">
    <source>
        <dbReference type="EMBL" id="QDL35123.1"/>
    </source>
</evidence>
<dbReference type="GO" id="GO:0009274">
    <property type="term" value="C:peptidoglycan-based cell wall"/>
    <property type="evidence" value="ECO:0007669"/>
    <property type="project" value="InterPro"/>
</dbReference>
<keyword evidence="8 11" id="KW-1133">Transmembrane helix</keyword>
<keyword evidence="9 11" id="KW-0472">Membrane</keyword>
<comment type="pathway">
    <text evidence="11">Cell wall biogenesis; peptidoglycan biosynthesis.</text>
</comment>
<accession>A0A515D3X7</accession>
<evidence type="ECO:0000256" key="2">
    <source>
        <dbReference type="ARBA" id="ARBA00022519"/>
    </source>
</evidence>
<keyword evidence="6 11" id="KW-0133">Cell shape</keyword>
<reference evidence="14 16" key="2">
    <citation type="submission" date="2021-01" db="EMBL/GenBank/DDBJ databases">
        <title>FDA dAtabase for Regulatory Grade micrObial Sequences (FDA-ARGOS): Supporting development and validation of Infectious Disease Dx tests.</title>
        <authorList>
            <person name="Blissenbach B."/>
            <person name="Krut O."/>
            <person name="Tallon L."/>
            <person name="Sadzewicz L."/>
            <person name="Zhao X."/>
            <person name="Boylan J."/>
            <person name="Ott S."/>
            <person name="Bowen H."/>
            <person name="Vavikolanu K."/>
            <person name="Mehta A."/>
            <person name="Aluvathingal J."/>
            <person name="Nadendla S."/>
            <person name="Yan Y."/>
            <person name="Sichtig H."/>
        </authorList>
    </citation>
    <scope>NUCLEOTIDE SEQUENCE [LARGE SCALE GENOMIC DNA]</scope>
    <source>
        <strain evidence="14 16">FDAARGOS_1081</strain>
    </source>
</reference>
<comment type="catalytic activity">
    <reaction evidence="11">
        <text>[GlcNAc-(1-&gt;4)-Mur2Ac(oyl-L-Ala-gamma-D-Glu-L-Lys-D-Ala-D-Ala)](n)-di-trans,octa-cis-undecaprenyl diphosphate + beta-D-GlcNAc-(1-&gt;4)-Mur2Ac(oyl-L-Ala-gamma-D-Glu-L-Lys-D-Ala-D-Ala)-di-trans,octa-cis-undecaprenyl diphosphate = [GlcNAc-(1-&gt;4)-Mur2Ac(oyl-L-Ala-gamma-D-Glu-L-Lys-D-Ala-D-Ala)](n+1)-di-trans,octa-cis-undecaprenyl diphosphate + di-trans,octa-cis-undecaprenyl diphosphate + H(+)</text>
        <dbReference type="Rhea" id="RHEA:23708"/>
        <dbReference type="Rhea" id="RHEA-COMP:9602"/>
        <dbReference type="Rhea" id="RHEA-COMP:9603"/>
        <dbReference type="ChEBI" id="CHEBI:15378"/>
        <dbReference type="ChEBI" id="CHEBI:58405"/>
        <dbReference type="ChEBI" id="CHEBI:60033"/>
        <dbReference type="ChEBI" id="CHEBI:78435"/>
        <dbReference type="EC" id="2.4.99.28"/>
    </reaction>
</comment>
<keyword evidence="5 11" id="KW-0812">Transmembrane</keyword>
<evidence type="ECO:0000313" key="16">
    <source>
        <dbReference type="Proteomes" id="UP000595237"/>
    </source>
</evidence>
<comment type="function">
    <text evidence="11">Peptidoglycan polymerase that catalyzes glycan chain elongation from lipid-linked precursors.</text>
</comment>
<comment type="subcellular location">
    <subcellularLocation>
        <location evidence="11">Cell inner membrane</location>
        <topology evidence="11">Single-pass membrane protein</topology>
    </subcellularLocation>
</comment>
<dbReference type="GeneID" id="29904964"/>
<dbReference type="AlphaFoldDB" id="A0A515D3X7"/>
<evidence type="ECO:0000256" key="6">
    <source>
        <dbReference type="ARBA" id="ARBA00022960"/>
    </source>
</evidence>
<dbReference type="GO" id="GO:0008955">
    <property type="term" value="F:peptidoglycan glycosyltransferase activity"/>
    <property type="evidence" value="ECO:0007669"/>
    <property type="project" value="UniProtKB-UniRule"/>
</dbReference>
<evidence type="ECO:0000313" key="15">
    <source>
        <dbReference type="Proteomes" id="UP000317572"/>
    </source>
</evidence>
<keyword evidence="16" id="KW-1185">Reference proteome</keyword>
<proteinExistence type="inferred from homology"/>
<dbReference type="SUPFAM" id="SSF53955">
    <property type="entry name" value="Lysozyme-like"/>
    <property type="match status" value="1"/>
</dbReference>